<dbReference type="SUPFAM" id="SSF51445">
    <property type="entry name" value="(Trans)glycosidases"/>
    <property type="match status" value="1"/>
</dbReference>
<evidence type="ECO:0000256" key="13">
    <source>
        <dbReference type="ARBA" id="ARBA00037126"/>
    </source>
</evidence>
<keyword evidence="11" id="KW-0961">Cell wall biogenesis/degradation</keyword>
<feature type="compositionally biased region" description="Low complexity" evidence="16">
    <location>
        <begin position="178"/>
        <end position="200"/>
    </location>
</feature>
<dbReference type="GO" id="GO:0009251">
    <property type="term" value="P:glucan catabolic process"/>
    <property type="evidence" value="ECO:0007669"/>
    <property type="project" value="TreeGrafter"/>
</dbReference>
<evidence type="ECO:0000256" key="16">
    <source>
        <dbReference type="SAM" id="MobiDB-lite"/>
    </source>
</evidence>
<dbReference type="PANTHER" id="PTHR31297:SF34">
    <property type="entry name" value="GLUCAN 1,3-BETA-GLUCOSIDASE 2"/>
    <property type="match status" value="1"/>
</dbReference>
<evidence type="ECO:0000259" key="18">
    <source>
        <dbReference type="Pfam" id="PF00150"/>
    </source>
</evidence>
<feature type="domain" description="Glycoside hydrolase family 5" evidence="18">
    <location>
        <begin position="314"/>
        <end position="515"/>
    </location>
</feature>
<keyword evidence="7 17" id="KW-1133">Transmembrane helix</keyword>
<feature type="region of interest" description="Disordered" evidence="16">
    <location>
        <begin position="176"/>
        <end position="219"/>
    </location>
</feature>
<keyword evidence="10" id="KW-0326">Glycosidase</keyword>
<dbReference type="Proteomes" id="UP000521943">
    <property type="component" value="Unassembled WGS sequence"/>
</dbReference>
<keyword evidence="20" id="KW-1185">Reference proteome</keyword>
<dbReference type="InterPro" id="IPR050386">
    <property type="entry name" value="Glycosyl_hydrolase_5"/>
</dbReference>
<evidence type="ECO:0000256" key="15">
    <source>
        <dbReference type="ARBA" id="ARBA00041260"/>
    </source>
</evidence>
<accession>A0A8H6MG39</accession>
<dbReference type="GO" id="GO:0009986">
    <property type="term" value="C:cell surface"/>
    <property type="evidence" value="ECO:0007669"/>
    <property type="project" value="TreeGrafter"/>
</dbReference>
<keyword evidence="5" id="KW-0378">Hydrolase</keyword>
<evidence type="ECO:0000256" key="14">
    <source>
        <dbReference type="ARBA" id="ARBA00038929"/>
    </source>
</evidence>
<comment type="catalytic activity">
    <reaction evidence="12">
        <text>Successive hydrolysis of beta-D-glucose units from the non-reducing ends of (1-&gt;3)-beta-D-glucans, releasing alpha-glucose.</text>
        <dbReference type="EC" id="3.2.1.58"/>
    </reaction>
</comment>
<feature type="region of interest" description="Disordered" evidence="16">
    <location>
        <begin position="772"/>
        <end position="796"/>
    </location>
</feature>
<evidence type="ECO:0000256" key="6">
    <source>
        <dbReference type="ARBA" id="ARBA00022968"/>
    </source>
</evidence>
<dbReference type="GO" id="GO:0005576">
    <property type="term" value="C:extracellular region"/>
    <property type="evidence" value="ECO:0007669"/>
    <property type="project" value="TreeGrafter"/>
</dbReference>
<evidence type="ECO:0000256" key="4">
    <source>
        <dbReference type="ARBA" id="ARBA00022692"/>
    </source>
</evidence>
<comment type="subcellular location">
    <subcellularLocation>
        <location evidence="1">Cell membrane</location>
        <topology evidence="1">Single-pass type II membrane protein</topology>
    </subcellularLocation>
</comment>
<evidence type="ECO:0000256" key="5">
    <source>
        <dbReference type="ARBA" id="ARBA00022801"/>
    </source>
</evidence>
<sequence length="796" mass="85441">MANPGQPSGNIVYDPLPLTTEDSNALYNAPPSPLPSQSQFSMNDGYSGVPPGAGQPRFMAAQLYGGNDPSQPDFRDSFASSNRSIPGGNPSEYGSVYALNDTRSGPYRDEPAGFPDDVPMSPVGHSRALNEKNNVYAPPKAKSRRKIMIIGAIIALILIAAAVVIPLYFTVFKKKDGSSSGKTGDSTGSNTDSDSTGGKTPNKPQNVVSGGDGSTVTMEDGTTFKYQNKFGGYWYYDPNNPYSSGGKPQEWSPAINETFNYGVDKIRGVNIGGWLNPEPFIAPALYQKYINNPTPAVDEWTLCDNMAKDTAGGGLNQLEDHYKTFITEKDFAEIAAAGLNYIRLPIGFWAVEKRANEPFLEGVSWKYALKAFAWARKYGLRINLDLHTAPGSQNGWNHSGKMGTVGFLNGPMGYANAQRMLNIVRIIAEFISQPQYKDVVTMFGVMNEPQASVMGQDALFAFYLEAYNIVRTAGGGTGDGKGPWVSMHDGFLGRDKWTGAFPNADRVTLDSHPYMCFGGQSADPITSFVNTPCTSWASSTNDTMSNFGLFNAGEFSNAVNDCGLFLNEVNGGSRYEGDYIRGTFPRVGSCTTWTDYASYTPAMKDGLKKFAMASMDALQNYFFWTWKIGPSAVSGKVEAPAWSYQLGLQEGWMPEDPREAAGACGNTNPWQPPLKPGTGSIPAAYTQQYAWPPAEITKLGAPAALPAYTPTGTIITLAPSTVTAAKGETITKTADPGSGWNNAADQDPLYVEIAGCTYLDPWVNPDTAAPAPCGGSGAARRMASPITQPTAAPSLT</sequence>
<feature type="compositionally biased region" description="Polar residues" evidence="16">
    <location>
        <begin position="785"/>
        <end position="796"/>
    </location>
</feature>
<keyword evidence="9" id="KW-0325">Glycoprotein</keyword>
<protein>
    <recommendedName>
        <fullName evidence="14">glucan 1,3-beta-glucosidase</fullName>
        <ecNumber evidence="14">3.2.1.58</ecNumber>
    </recommendedName>
    <alternativeName>
        <fullName evidence="15">Exo-1,3-beta-glucanase D</fullName>
    </alternativeName>
</protein>
<dbReference type="Pfam" id="PF00150">
    <property type="entry name" value="Cellulase"/>
    <property type="match status" value="1"/>
</dbReference>
<dbReference type="GO" id="GO:0004338">
    <property type="term" value="F:glucan exo-1,3-beta-glucosidase activity"/>
    <property type="evidence" value="ECO:0007669"/>
    <property type="project" value="UniProtKB-EC"/>
</dbReference>
<dbReference type="PANTHER" id="PTHR31297">
    <property type="entry name" value="GLUCAN ENDO-1,6-BETA-GLUCOSIDASE B"/>
    <property type="match status" value="1"/>
</dbReference>
<keyword evidence="4 17" id="KW-0812">Transmembrane</keyword>
<evidence type="ECO:0000256" key="11">
    <source>
        <dbReference type="ARBA" id="ARBA00023316"/>
    </source>
</evidence>
<evidence type="ECO:0000256" key="3">
    <source>
        <dbReference type="ARBA" id="ARBA00022475"/>
    </source>
</evidence>
<dbReference type="GO" id="GO:0005886">
    <property type="term" value="C:plasma membrane"/>
    <property type="evidence" value="ECO:0007669"/>
    <property type="project" value="UniProtKB-SubCell"/>
</dbReference>
<evidence type="ECO:0000256" key="9">
    <source>
        <dbReference type="ARBA" id="ARBA00023180"/>
    </source>
</evidence>
<evidence type="ECO:0000313" key="19">
    <source>
        <dbReference type="EMBL" id="KAF6765079.1"/>
    </source>
</evidence>
<keyword evidence="3" id="KW-1003">Cell membrane</keyword>
<gene>
    <name evidence="19" type="ORF">DFP72DRAFT_331170</name>
</gene>
<evidence type="ECO:0000256" key="8">
    <source>
        <dbReference type="ARBA" id="ARBA00023136"/>
    </source>
</evidence>
<dbReference type="FunFam" id="3.20.20.80:FF:000033">
    <property type="entry name" value="Glucan 1,3-beta-glucosidase A"/>
    <property type="match status" value="1"/>
</dbReference>
<dbReference type="OrthoDB" id="62120at2759"/>
<dbReference type="GO" id="GO:0071555">
    <property type="term" value="P:cell wall organization"/>
    <property type="evidence" value="ECO:0007669"/>
    <property type="project" value="UniProtKB-KW"/>
</dbReference>
<dbReference type="InterPro" id="IPR001547">
    <property type="entry name" value="Glyco_hydro_5"/>
</dbReference>
<dbReference type="AlphaFoldDB" id="A0A8H6MG39"/>
<comment type="function">
    <text evidence="13">Glucosidase involved in the degradation of cellulosic biomass. Active on lichenan.</text>
</comment>
<reference evidence="19 20" key="1">
    <citation type="submission" date="2020-07" db="EMBL/GenBank/DDBJ databases">
        <title>Comparative genomics of pyrophilous fungi reveals a link between fire events and developmental genes.</title>
        <authorList>
            <consortium name="DOE Joint Genome Institute"/>
            <person name="Steindorff A.S."/>
            <person name="Carver A."/>
            <person name="Calhoun S."/>
            <person name="Stillman K."/>
            <person name="Liu H."/>
            <person name="Lipzen A."/>
            <person name="Pangilinan J."/>
            <person name="Labutti K."/>
            <person name="Bruns T.D."/>
            <person name="Grigoriev I.V."/>
        </authorList>
    </citation>
    <scope>NUCLEOTIDE SEQUENCE [LARGE SCALE GENOMIC DNA]</scope>
    <source>
        <strain evidence="19 20">CBS 144469</strain>
    </source>
</reference>
<proteinExistence type="inferred from homology"/>
<evidence type="ECO:0000256" key="12">
    <source>
        <dbReference type="ARBA" id="ARBA00036824"/>
    </source>
</evidence>
<dbReference type="InterPro" id="IPR017853">
    <property type="entry name" value="GH"/>
</dbReference>
<feature type="transmembrane region" description="Helical" evidence="17">
    <location>
        <begin position="147"/>
        <end position="169"/>
    </location>
</feature>
<evidence type="ECO:0000256" key="7">
    <source>
        <dbReference type="ARBA" id="ARBA00022989"/>
    </source>
</evidence>
<comment type="caution">
    <text evidence="19">The sequence shown here is derived from an EMBL/GenBank/DDBJ whole genome shotgun (WGS) entry which is preliminary data.</text>
</comment>
<name>A0A8H6MG39_9AGAR</name>
<evidence type="ECO:0000256" key="1">
    <source>
        <dbReference type="ARBA" id="ARBA00004401"/>
    </source>
</evidence>
<comment type="similarity">
    <text evidence="2">Belongs to the glycosyl hydrolase 5 (cellulase A) family.</text>
</comment>
<organism evidence="19 20">
    <name type="scientific">Ephemerocybe angulata</name>
    <dbReference type="NCBI Taxonomy" id="980116"/>
    <lineage>
        <taxon>Eukaryota</taxon>
        <taxon>Fungi</taxon>
        <taxon>Dikarya</taxon>
        <taxon>Basidiomycota</taxon>
        <taxon>Agaricomycotina</taxon>
        <taxon>Agaricomycetes</taxon>
        <taxon>Agaricomycetidae</taxon>
        <taxon>Agaricales</taxon>
        <taxon>Agaricineae</taxon>
        <taxon>Psathyrellaceae</taxon>
        <taxon>Ephemerocybe</taxon>
    </lineage>
</organism>
<feature type="region of interest" description="Disordered" evidence="16">
    <location>
        <begin position="1"/>
        <end position="94"/>
    </location>
</feature>
<keyword evidence="6" id="KW-0735">Signal-anchor</keyword>
<dbReference type="EC" id="3.2.1.58" evidence="14"/>
<evidence type="ECO:0000256" key="17">
    <source>
        <dbReference type="SAM" id="Phobius"/>
    </source>
</evidence>
<keyword evidence="8 17" id="KW-0472">Membrane</keyword>
<evidence type="ECO:0000256" key="10">
    <source>
        <dbReference type="ARBA" id="ARBA00023295"/>
    </source>
</evidence>
<evidence type="ECO:0000313" key="20">
    <source>
        <dbReference type="Proteomes" id="UP000521943"/>
    </source>
</evidence>
<evidence type="ECO:0000256" key="2">
    <source>
        <dbReference type="ARBA" id="ARBA00005641"/>
    </source>
</evidence>
<dbReference type="EMBL" id="JACGCI010000003">
    <property type="protein sequence ID" value="KAF6765079.1"/>
    <property type="molecule type" value="Genomic_DNA"/>
</dbReference>
<dbReference type="Gene3D" id="3.20.20.80">
    <property type="entry name" value="Glycosidases"/>
    <property type="match status" value="1"/>
</dbReference>